<protein>
    <submittedName>
        <fullName evidence="2">Erythromycin esterase</fullName>
        <ecNumber evidence="2">3.1.1.-</ecNumber>
    </submittedName>
</protein>
<dbReference type="Pfam" id="PF05139">
    <property type="entry name" value="Erythro_esteras"/>
    <property type="match status" value="1"/>
</dbReference>
<keyword evidence="3" id="KW-1185">Reference proteome</keyword>
<dbReference type="AlphaFoldDB" id="A0A7Z0IM69"/>
<dbReference type="EMBL" id="JACBZS010000001">
    <property type="protein sequence ID" value="NYI72318.1"/>
    <property type="molecule type" value="Genomic_DNA"/>
</dbReference>
<dbReference type="Gene3D" id="1.20.1440.30">
    <property type="entry name" value="Biosynthetic Protein domain"/>
    <property type="match status" value="1"/>
</dbReference>
<keyword evidence="2" id="KW-0378">Hydrolase</keyword>
<dbReference type="PANTHER" id="PTHR31299:SF0">
    <property type="entry name" value="ESTERASE, PUTATIVE (AFU_ORTHOLOGUE AFUA_1G05850)-RELATED"/>
    <property type="match status" value="1"/>
</dbReference>
<dbReference type="InterPro" id="IPR007815">
    <property type="entry name" value="Emycin_Estase"/>
</dbReference>
<dbReference type="GO" id="GO:0046677">
    <property type="term" value="P:response to antibiotic"/>
    <property type="evidence" value="ECO:0007669"/>
    <property type="project" value="InterPro"/>
</dbReference>
<dbReference type="GO" id="GO:0016787">
    <property type="term" value="F:hydrolase activity"/>
    <property type="evidence" value="ECO:0007669"/>
    <property type="project" value="UniProtKB-KW"/>
</dbReference>
<accession>A0A7Z0IM69</accession>
<dbReference type="CDD" id="cd14728">
    <property type="entry name" value="Ere-like"/>
    <property type="match status" value="1"/>
</dbReference>
<reference evidence="2 3" key="1">
    <citation type="submission" date="2020-07" db="EMBL/GenBank/DDBJ databases">
        <title>Sequencing the genomes of 1000 actinobacteria strains.</title>
        <authorList>
            <person name="Klenk H.-P."/>
        </authorList>
    </citation>
    <scope>NUCLEOTIDE SEQUENCE [LARGE SCALE GENOMIC DNA]</scope>
    <source>
        <strain evidence="2 3">DSM 103164</strain>
    </source>
</reference>
<evidence type="ECO:0000313" key="2">
    <source>
        <dbReference type="EMBL" id="NYI72318.1"/>
    </source>
</evidence>
<feature type="chain" id="PRO_5030514224" evidence="1">
    <location>
        <begin position="24"/>
        <end position="418"/>
    </location>
</feature>
<evidence type="ECO:0000313" key="3">
    <source>
        <dbReference type="Proteomes" id="UP000527616"/>
    </source>
</evidence>
<evidence type="ECO:0000256" key="1">
    <source>
        <dbReference type="SAM" id="SignalP"/>
    </source>
</evidence>
<keyword evidence="1" id="KW-0732">Signal</keyword>
<dbReference type="Proteomes" id="UP000527616">
    <property type="component" value="Unassembled WGS sequence"/>
</dbReference>
<name>A0A7Z0IM69_9ACTN</name>
<feature type="signal peptide" evidence="1">
    <location>
        <begin position="1"/>
        <end position="23"/>
    </location>
</feature>
<dbReference type="EC" id="3.1.1.-" evidence="2"/>
<dbReference type="PROSITE" id="PS51257">
    <property type="entry name" value="PROKAR_LIPOPROTEIN"/>
    <property type="match status" value="1"/>
</dbReference>
<dbReference type="Gene3D" id="3.40.1660.10">
    <property type="entry name" value="EreA-like (biosynthetic domain)"/>
    <property type="match status" value="1"/>
</dbReference>
<dbReference type="Gene3D" id="3.30.1870.10">
    <property type="entry name" value="EreA-like, domain 2"/>
    <property type="match status" value="1"/>
</dbReference>
<dbReference type="RefSeq" id="WP_179445999.1">
    <property type="nucleotide sequence ID" value="NZ_JACBZS010000001.1"/>
</dbReference>
<organism evidence="2 3">
    <name type="scientific">Naumannella cuiyingiana</name>
    <dbReference type="NCBI Taxonomy" id="1347891"/>
    <lineage>
        <taxon>Bacteria</taxon>
        <taxon>Bacillati</taxon>
        <taxon>Actinomycetota</taxon>
        <taxon>Actinomycetes</taxon>
        <taxon>Propionibacteriales</taxon>
        <taxon>Propionibacteriaceae</taxon>
        <taxon>Naumannella</taxon>
    </lineage>
</organism>
<proteinExistence type="predicted"/>
<dbReference type="SUPFAM" id="SSF159501">
    <property type="entry name" value="EreA/ChaN-like"/>
    <property type="match status" value="1"/>
</dbReference>
<dbReference type="PANTHER" id="PTHR31299">
    <property type="entry name" value="ESTERASE, PUTATIVE (AFU_ORTHOLOGUE AFUA_1G05850)-RELATED"/>
    <property type="match status" value="1"/>
</dbReference>
<dbReference type="InterPro" id="IPR052036">
    <property type="entry name" value="Hydrolase/PRTase-associated"/>
</dbReference>
<gene>
    <name evidence="2" type="ORF">GGQ54_002878</name>
</gene>
<comment type="caution">
    <text evidence="2">The sequence shown here is derived from an EMBL/GenBank/DDBJ whole genome shotgun (WGS) entry which is preliminary data.</text>
</comment>
<sequence>MITKRLLAATVITATLLFGGCTAAPTADFGPAEFGRYVTPLDDLALPAAVDGARLVGMGEATHGNTEFLAAKQAVFAELATEHGYRVFAIEGDFGGAAAVNAYVRDGSGSAQEAVSAIGFPIYRTRELVAQVEWIRDFNTRAKAGDKISFYGVDFQRYDRNKDGLASNLSALDPGFAKEAEEALAPLTDAKFRGLDDEQQRSAAAAARTVLDTLVAREQRYAETDRAAYDLARQYATIIWQGAEWRASGADSNLRDAFMADNVGWVLDREPGRRAFLSGHNGHVLTTPYTFTPTGALLRQRLGDDYYAIGTDVVNSTFTMAGVRGSSQASISNGAAKEWARLFGEKEPGFVDFASASADPAVAAFLREPRAMTNVGNEVVPGFQFLPFTYTITLAPAESYDALVFVADATPTTLLPPS</sequence>